<evidence type="ECO:0000256" key="3">
    <source>
        <dbReference type="SAM" id="Phobius"/>
    </source>
</evidence>
<protein>
    <submittedName>
        <fullName evidence="4">Uncharacterized protein</fullName>
    </submittedName>
</protein>
<feature type="non-terminal residue" evidence="4">
    <location>
        <position position="1"/>
    </location>
</feature>
<dbReference type="PANTHER" id="PTHR33868:SF14">
    <property type="entry name" value="GTD-BINDING DOMAIN-CONTAINING PROTEIN"/>
    <property type="match status" value="1"/>
</dbReference>
<accession>A0ABQ8C9I0</accession>
<evidence type="ECO:0000256" key="2">
    <source>
        <dbReference type="SAM" id="MobiDB-lite"/>
    </source>
</evidence>
<feature type="coiled-coil region" evidence="1">
    <location>
        <begin position="186"/>
        <end position="220"/>
    </location>
</feature>
<evidence type="ECO:0000313" key="5">
    <source>
        <dbReference type="Proteomes" id="UP000824890"/>
    </source>
</evidence>
<name>A0ABQ8C9I0_BRANA</name>
<evidence type="ECO:0000256" key="1">
    <source>
        <dbReference type="SAM" id="Coils"/>
    </source>
</evidence>
<keyword evidence="3" id="KW-1133">Transmembrane helix</keyword>
<proteinExistence type="predicted"/>
<dbReference type="PANTHER" id="PTHR33868">
    <property type="entry name" value="EXPRESSED PROTEIN"/>
    <property type="match status" value="1"/>
</dbReference>
<feature type="region of interest" description="Disordered" evidence="2">
    <location>
        <begin position="153"/>
        <end position="182"/>
    </location>
</feature>
<sequence>EVRALWQRRASRCFLVHEDAAMPPRLACCCHHHQQQQHPSSSSGKNSFSSTSFGDSSDFSSDTKWWLKGGSSSFDEEIANSFLQDTKLHQFVDLTGIQCTTNELALLVSTRSVDHHIQNCDLPPPQKLHKSIQCTTNGEKGFQTAVIKSPWKQGAWSDRFESSSNSTDSKNTSPKSSPQSDDLISKAQLLEALRHSQTRAREAEEAAKEACAEKDRLITVLMRQASQILAYKQWIKLLEMEALYLHMEEVGEQEQIEGMNLKKRKQRGKKKNKKMGEIGRYVMAFALGFSLIGAGLLVGWTVGWLFPF</sequence>
<dbReference type="Proteomes" id="UP000824890">
    <property type="component" value="Unassembled WGS sequence"/>
</dbReference>
<keyword evidence="3" id="KW-0812">Transmembrane</keyword>
<feature type="transmembrane region" description="Helical" evidence="3">
    <location>
        <begin position="281"/>
        <end position="306"/>
    </location>
</feature>
<reference evidence="4 5" key="1">
    <citation type="submission" date="2021-05" db="EMBL/GenBank/DDBJ databases">
        <title>Genome Assembly of Synthetic Allotetraploid Brassica napus Reveals Homoeologous Exchanges between Subgenomes.</title>
        <authorList>
            <person name="Davis J.T."/>
        </authorList>
    </citation>
    <scope>NUCLEOTIDE SEQUENCE [LARGE SCALE GENOMIC DNA]</scope>
    <source>
        <strain evidence="5">cv. Da-Ae</strain>
        <tissue evidence="4">Seedling</tissue>
    </source>
</reference>
<keyword evidence="3" id="KW-0472">Membrane</keyword>
<gene>
    <name evidence="4" type="ORF">HID58_037042</name>
</gene>
<evidence type="ECO:0000313" key="4">
    <source>
        <dbReference type="EMBL" id="KAH0913721.1"/>
    </source>
</evidence>
<comment type="caution">
    <text evidence="4">The sequence shown here is derived from an EMBL/GenBank/DDBJ whole genome shotgun (WGS) entry which is preliminary data.</text>
</comment>
<keyword evidence="1" id="KW-0175">Coiled coil</keyword>
<feature type="compositionally biased region" description="Low complexity" evidence="2">
    <location>
        <begin position="162"/>
        <end position="178"/>
    </location>
</feature>
<dbReference type="EMBL" id="JAGKQM010000009">
    <property type="protein sequence ID" value="KAH0913721.1"/>
    <property type="molecule type" value="Genomic_DNA"/>
</dbReference>
<organism evidence="4 5">
    <name type="scientific">Brassica napus</name>
    <name type="common">Rape</name>
    <dbReference type="NCBI Taxonomy" id="3708"/>
    <lineage>
        <taxon>Eukaryota</taxon>
        <taxon>Viridiplantae</taxon>
        <taxon>Streptophyta</taxon>
        <taxon>Embryophyta</taxon>
        <taxon>Tracheophyta</taxon>
        <taxon>Spermatophyta</taxon>
        <taxon>Magnoliopsida</taxon>
        <taxon>eudicotyledons</taxon>
        <taxon>Gunneridae</taxon>
        <taxon>Pentapetalae</taxon>
        <taxon>rosids</taxon>
        <taxon>malvids</taxon>
        <taxon>Brassicales</taxon>
        <taxon>Brassicaceae</taxon>
        <taxon>Brassiceae</taxon>
        <taxon>Brassica</taxon>
    </lineage>
</organism>
<keyword evidence="5" id="KW-1185">Reference proteome</keyword>